<dbReference type="Pfam" id="PF03372">
    <property type="entry name" value="Exo_endo_phos"/>
    <property type="match status" value="1"/>
</dbReference>
<keyword evidence="4" id="KW-1185">Reference proteome</keyword>
<dbReference type="Proteomes" id="UP000064967">
    <property type="component" value="Chromosome"/>
</dbReference>
<evidence type="ECO:0000259" key="2">
    <source>
        <dbReference type="Pfam" id="PF03372"/>
    </source>
</evidence>
<feature type="domain" description="Endonuclease/exonuclease/phosphatase" evidence="2">
    <location>
        <begin position="120"/>
        <end position="326"/>
    </location>
</feature>
<accession>A0A0K1PY38</accession>
<dbReference type="OrthoDB" id="209281at2"/>
<proteinExistence type="predicted"/>
<feature type="transmembrane region" description="Helical" evidence="1">
    <location>
        <begin position="86"/>
        <end position="108"/>
    </location>
</feature>
<dbReference type="Gene3D" id="3.60.10.10">
    <property type="entry name" value="Endonuclease/exonuclease/phosphatase"/>
    <property type="match status" value="1"/>
</dbReference>
<keyword evidence="1" id="KW-0472">Membrane</keyword>
<feature type="transmembrane region" description="Helical" evidence="1">
    <location>
        <begin position="29"/>
        <end position="50"/>
    </location>
</feature>
<keyword evidence="1" id="KW-1133">Transmembrane helix</keyword>
<organism evidence="3 4">
    <name type="scientific">Labilithrix luteola</name>
    <dbReference type="NCBI Taxonomy" id="1391654"/>
    <lineage>
        <taxon>Bacteria</taxon>
        <taxon>Pseudomonadati</taxon>
        <taxon>Myxococcota</taxon>
        <taxon>Polyangia</taxon>
        <taxon>Polyangiales</taxon>
        <taxon>Labilitrichaceae</taxon>
        <taxon>Labilithrix</taxon>
    </lineage>
</organism>
<gene>
    <name evidence="3" type="ORF">AKJ09_05109</name>
</gene>
<feature type="transmembrane region" description="Helical" evidence="1">
    <location>
        <begin position="56"/>
        <end position="79"/>
    </location>
</feature>
<evidence type="ECO:0000313" key="4">
    <source>
        <dbReference type="Proteomes" id="UP000064967"/>
    </source>
</evidence>
<evidence type="ECO:0000256" key="1">
    <source>
        <dbReference type="SAM" id="Phobius"/>
    </source>
</evidence>
<dbReference type="SUPFAM" id="SSF56219">
    <property type="entry name" value="DNase I-like"/>
    <property type="match status" value="1"/>
</dbReference>
<reference evidence="3 4" key="1">
    <citation type="submission" date="2015-08" db="EMBL/GenBank/DDBJ databases">
        <authorList>
            <person name="Babu N.S."/>
            <person name="Beckwith C.J."/>
            <person name="Beseler K.G."/>
            <person name="Brison A."/>
            <person name="Carone J.V."/>
            <person name="Caskin T.P."/>
            <person name="Diamond M."/>
            <person name="Durham M.E."/>
            <person name="Foxe J.M."/>
            <person name="Go M."/>
            <person name="Henderson B.A."/>
            <person name="Jones I.B."/>
            <person name="McGettigan J.A."/>
            <person name="Micheletti S.J."/>
            <person name="Nasrallah M.E."/>
            <person name="Ortiz D."/>
            <person name="Piller C.R."/>
            <person name="Privatt S.R."/>
            <person name="Schneider S.L."/>
            <person name="Sharp S."/>
            <person name="Smith T.C."/>
            <person name="Stanton J.D."/>
            <person name="Ullery H.E."/>
            <person name="Wilson R.J."/>
            <person name="Serrano M.G."/>
            <person name="Buck G."/>
            <person name="Lee V."/>
            <person name="Wang Y."/>
            <person name="Carvalho R."/>
            <person name="Voegtly L."/>
            <person name="Shi R."/>
            <person name="Duckworth R."/>
            <person name="Johnson A."/>
            <person name="Loviza R."/>
            <person name="Walstead R."/>
            <person name="Shah Z."/>
            <person name="Kiflezghi M."/>
            <person name="Wade K."/>
            <person name="Ball S.L."/>
            <person name="Bradley K.W."/>
            <person name="Asai D.J."/>
            <person name="Bowman C.A."/>
            <person name="Russell D.A."/>
            <person name="Pope W.H."/>
            <person name="Jacobs-Sera D."/>
            <person name="Hendrix R.W."/>
            <person name="Hatfull G.F."/>
        </authorList>
    </citation>
    <scope>NUCLEOTIDE SEQUENCE [LARGE SCALE GENOMIC DNA]</scope>
    <source>
        <strain evidence="3 4">DSM 27648</strain>
    </source>
</reference>
<sequence length="339" mass="37399">MPGGNDEMKAPSTDGKAAAPLRWARARRVLFWAIVVELACFAFFLAILGIGERSRVALLALYAPRQPVLVATVLAAVVAPLTKRRLLVGLQGVACLIALFPVMGLHLGGARASEFPVRLASYNVFFGRLGRPALLDEIGAMQADIILLQATYSSMGERVKARFPDRSTHECDDFLLITRYPIVKVEEPPPLADGTPAKFVGYVLETDAGPLRVFNVHPFSPRQALFDDDQTNDNIRHREEQIAAVMAAVRRDDIPFVIAGDTNLPGLSATGRRYLGDLHDAFDDVGFGFGYTFPAKRPWMRIDRAFASDRIHFVDARVGKQGASDHRALFVEFEIDSHR</sequence>
<dbReference type="InterPro" id="IPR036691">
    <property type="entry name" value="Endo/exonu/phosph_ase_sf"/>
</dbReference>
<evidence type="ECO:0000313" key="3">
    <source>
        <dbReference type="EMBL" id="AKU98445.1"/>
    </source>
</evidence>
<dbReference type="STRING" id="1391654.AKJ09_05109"/>
<dbReference type="AlphaFoldDB" id="A0A0K1PY38"/>
<name>A0A0K1PY38_9BACT</name>
<dbReference type="GO" id="GO:0003824">
    <property type="term" value="F:catalytic activity"/>
    <property type="evidence" value="ECO:0007669"/>
    <property type="project" value="InterPro"/>
</dbReference>
<keyword evidence="1" id="KW-0812">Transmembrane</keyword>
<dbReference type="EMBL" id="CP012333">
    <property type="protein sequence ID" value="AKU98445.1"/>
    <property type="molecule type" value="Genomic_DNA"/>
</dbReference>
<protein>
    <recommendedName>
        <fullName evidence="2">Endonuclease/exonuclease/phosphatase domain-containing protein</fullName>
    </recommendedName>
</protein>
<dbReference type="InterPro" id="IPR005135">
    <property type="entry name" value="Endo/exonuclease/phosphatase"/>
</dbReference>
<dbReference type="KEGG" id="llu:AKJ09_05109"/>